<dbReference type="RefSeq" id="WP_173122547.1">
    <property type="nucleotide sequence ID" value="NZ_JABRWJ010000003.1"/>
</dbReference>
<organism evidence="3 4">
    <name type="scientific">Pseudaquabacterium terrae</name>
    <dbReference type="NCBI Taxonomy" id="2732868"/>
    <lineage>
        <taxon>Bacteria</taxon>
        <taxon>Pseudomonadati</taxon>
        <taxon>Pseudomonadota</taxon>
        <taxon>Betaproteobacteria</taxon>
        <taxon>Burkholderiales</taxon>
        <taxon>Sphaerotilaceae</taxon>
        <taxon>Pseudaquabacterium</taxon>
    </lineage>
</organism>
<dbReference type="PANTHER" id="PTHR30624">
    <property type="entry name" value="UNCHARACTERIZED PROTEIN TLDD AND PMBA"/>
    <property type="match status" value="1"/>
</dbReference>
<dbReference type="InterPro" id="IPR051463">
    <property type="entry name" value="Peptidase_U62_metallo"/>
</dbReference>
<evidence type="ECO:0000313" key="4">
    <source>
        <dbReference type="Proteomes" id="UP000737171"/>
    </source>
</evidence>
<dbReference type="InterPro" id="IPR035068">
    <property type="entry name" value="TldD/PmbA_N"/>
</dbReference>
<dbReference type="InterPro" id="IPR036059">
    <property type="entry name" value="TldD/PmbA_sf"/>
</dbReference>
<dbReference type="SUPFAM" id="SSF111283">
    <property type="entry name" value="Putative modulator of DNA gyrase, PmbA/TldD"/>
    <property type="match status" value="1"/>
</dbReference>
<reference evidence="3 4" key="1">
    <citation type="submission" date="2020-05" db="EMBL/GenBank/DDBJ databases">
        <title>Aquincola sp. isolate from soil.</title>
        <authorList>
            <person name="Han J."/>
            <person name="Kim D.-U."/>
        </authorList>
    </citation>
    <scope>NUCLEOTIDE SEQUENCE [LARGE SCALE GENOMIC DNA]</scope>
    <source>
        <strain evidence="3 4">S2</strain>
    </source>
</reference>
<proteinExistence type="inferred from homology"/>
<evidence type="ECO:0000313" key="3">
    <source>
        <dbReference type="EMBL" id="NRF67433.1"/>
    </source>
</evidence>
<dbReference type="Pfam" id="PF19289">
    <property type="entry name" value="PmbA_TldD_3rd"/>
    <property type="match status" value="1"/>
</dbReference>
<sequence>MHTLQSPYRETRRHELRKSRMLMVDGNLIVNQRTSEGGLSSRVYEGGYWGFASAPGGSADSLEQQARRNAQAMARFGRRSAHPLPGGAYRGEHRYAGKPLLTPGECIDRLAALHAHCKRQFPGLKSTRFALLEEEHSKRLSTSIGGESLASIQRALCYLTLIGEDTQGTPIEVFEPLSSKGSLAEIDFSVEALAPLLDRMHEHLQAKRHAVTAEGGLHTVVMAPKLAGMLAHEAMGHPCEADIVLGGAVTGDLLGQRVASDLVTMIDYAHTFDGAEARVPVYVDDEGTPARDAVLIERGILRGFMSSRETAARLGIEPSGSARAFGPNDEPLVRMRNTAILPGTDKYQEMIAGVERGYLLMSTSNGQADSTTEFMFGINLGYEIRDGKLGRAIRDTTLSGSAIKVLQSVDAVSDDMVWDCSGYCGKKQTMVVSMGGPALRAQAHLGGE</sequence>
<evidence type="ECO:0000256" key="1">
    <source>
        <dbReference type="ARBA" id="ARBA00005836"/>
    </source>
</evidence>
<dbReference type="InterPro" id="IPR045569">
    <property type="entry name" value="Metalloprtase-TldD/E_C"/>
</dbReference>
<dbReference type="EMBL" id="JABRWJ010000003">
    <property type="protein sequence ID" value="NRF67433.1"/>
    <property type="molecule type" value="Genomic_DNA"/>
</dbReference>
<protein>
    <submittedName>
        <fullName evidence="3">TldD/PmbA family protein</fullName>
    </submittedName>
</protein>
<evidence type="ECO:0000259" key="2">
    <source>
        <dbReference type="Pfam" id="PF19289"/>
    </source>
</evidence>
<feature type="domain" description="Metalloprotease TldD/E C-terminal" evidence="2">
    <location>
        <begin position="219"/>
        <end position="441"/>
    </location>
</feature>
<dbReference type="Gene3D" id="3.30.2290.10">
    <property type="entry name" value="PmbA/TldD superfamily"/>
    <property type="match status" value="1"/>
</dbReference>
<keyword evidence="4" id="KW-1185">Reference proteome</keyword>
<dbReference type="PANTHER" id="PTHR30624:SF0">
    <property type="entry name" value="METALLOPROTEASE SLR0863"/>
    <property type="match status" value="1"/>
</dbReference>
<name>A0ABX2EFP9_9BURK</name>
<gene>
    <name evidence="3" type="ORF">HLB44_10595</name>
</gene>
<comment type="caution">
    <text evidence="3">The sequence shown here is derived from an EMBL/GenBank/DDBJ whole genome shotgun (WGS) entry which is preliminary data.</text>
</comment>
<dbReference type="Proteomes" id="UP000737171">
    <property type="component" value="Unassembled WGS sequence"/>
</dbReference>
<accession>A0ABX2EFP9</accession>
<comment type="similarity">
    <text evidence="1">Belongs to the peptidase U62 family.</text>
</comment>